<dbReference type="OrthoDB" id="9808276at2"/>
<dbReference type="RefSeq" id="WP_145240787.1">
    <property type="nucleotide sequence ID" value="NZ_CP036273.1"/>
</dbReference>
<organism evidence="2 3">
    <name type="scientific">Urbifossiella limnaea</name>
    <dbReference type="NCBI Taxonomy" id="2528023"/>
    <lineage>
        <taxon>Bacteria</taxon>
        <taxon>Pseudomonadati</taxon>
        <taxon>Planctomycetota</taxon>
        <taxon>Planctomycetia</taxon>
        <taxon>Gemmatales</taxon>
        <taxon>Gemmataceae</taxon>
        <taxon>Urbifossiella</taxon>
    </lineage>
</organism>
<evidence type="ECO:0000259" key="1">
    <source>
        <dbReference type="Pfam" id="PF01370"/>
    </source>
</evidence>
<dbReference type="KEGG" id="uli:ETAA1_36360"/>
<dbReference type="InterPro" id="IPR001509">
    <property type="entry name" value="Epimerase_deHydtase"/>
</dbReference>
<dbReference type="GO" id="GO:0008460">
    <property type="term" value="F:dTDP-glucose 4,6-dehydratase activity"/>
    <property type="evidence" value="ECO:0007669"/>
    <property type="project" value="UniProtKB-EC"/>
</dbReference>
<dbReference type="GO" id="GO:0004029">
    <property type="term" value="F:aldehyde dehydrogenase (NAD+) activity"/>
    <property type="evidence" value="ECO:0007669"/>
    <property type="project" value="TreeGrafter"/>
</dbReference>
<dbReference type="EMBL" id="CP036273">
    <property type="protein sequence ID" value="QDU21665.1"/>
    <property type="molecule type" value="Genomic_DNA"/>
</dbReference>
<dbReference type="InterPro" id="IPR036291">
    <property type="entry name" value="NAD(P)-bd_dom_sf"/>
</dbReference>
<sequence length="287" mass="30865">MTLPAPAPPAADALVVGCGYLGRRVAARWVAAGRRVAAVTRRNTAELRALGVEPVIADVTDPASLTAVPRAAVVLYAVGMDRAAGHTMRDVYVGGLRNVLAALPAASRFVYVSSTSVYGQTDGGFVDEASPTEPTEEAGRVVLDAERLLHARQRDAIVLRLAGLYGPDRLLRKQPILRGEPLVGDADRWLNLVHVEDAADAVVAAVDRADLGATYTIADDGPTRRRTFYTLLAELLNAPPAAFDERPEPDVPNRRILNKRARAEIGWAPRFPSFREGLPAAVRESRP</sequence>
<dbReference type="Proteomes" id="UP000319576">
    <property type="component" value="Chromosome"/>
</dbReference>
<proteinExistence type="predicted"/>
<reference evidence="2 3" key="1">
    <citation type="submission" date="2019-02" db="EMBL/GenBank/DDBJ databases">
        <title>Deep-cultivation of Planctomycetes and their phenomic and genomic characterization uncovers novel biology.</title>
        <authorList>
            <person name="Wiegand S."/>
            <person name="Jogler M."/>
            <person name="Boedeker C."/>
            <person name="Pinto D."/>
            <person name="Vollmers J."/>
            <person name="Rivas-Marin E."/>
            <person name="Kohn T."/>
            <person name="Peeters S.H."/>
            <person name="Heuer A."/>
            <person name="Rast P."/>
            <person name="Oberbeckmann S."/>
            <person name="Bunk B."/>
            <person name="Jeske O."/>
            <person name="Meyerdierks A."/>
            <person name="Storesund J.E."/>
            <person name="Kallscheuer N."/>
            <person name="Luecker S."/>
            <person name="Lage O.M."/>
            <person name="Pohl T."/>
            <person name="Merkel B.J."/>
            <person name="Hornburger P."/>
            <person name="Mueller R.-W."/>
            <person name="Bruemmer F."/>
            <person name="Labrenz M."/>
            <person name="Spormann A.M."/>
            <person name="Op den Camp H."/>
            <person name="Overmann J."/>
            <person name="Amann R."/>
            <person name="Jetten M.S.M."/>
            <person name="Mascher T."/>
            <person name="Medema M.H."/>
            <person name="Devos D.P."/>
            <person name="Kaster A.-K."/>
            <person name="Ovreas L."/>
            <person name="Rohde M."/>
            <person name="Galperin M.Y."/>
            <person name="Jogler C."/>
        </authorList>
    </citation>
    <scope>NUCLEOTIDE SEQUENCE [LARGE SCALE GENOMIC DNA]</scope>
    <source>
        <strain evidence="2 3">ETA_A1</strain>
    </source>
</reference>
<evidence type="ECO:0000313" key="2">
    <source>
        <dbReference type="EMBL" id="QDU21665.1"/>
    </source>
</evidence>
<dbReference type="EC" id="4.2.1.46" evidence="2"/>
<dbReference type="PANTHER" id="PTHR48079:SF6">
    <property type="entry name" value="NAD(P)-BINDING DOMAIN-CONTAINING PROTEIN-RELATED"/>
    <property type="match status" value="1"/>
</dbReference>
<gene>
    <name evidence="2" type="primary">rmlB</name>
    <name evidence="2" type="ORF">ETAA1_36360</name>
</gene>
<dbReference type="Pfam" id="PF01370">
    <property type="entry name" value="Epimerase"/>
    <property type="match status" value="1"/>
</dbReference>
<dbReference type="Gene3D" id="3.40.50.720">
    <property type="entry name" value="NAD(P)-binding Rossmann-like Domain"/>
    <property type="match status" value="1"/>
</dbReference>
<dbReference type="GO" id="GO:0005737">
    <property type="term" value="C:cytoplasm"/>
    <property type="evidence" value="ECO:0007669"/>
    <property type="project" value="TreeGrafter"/>
</dbReference>
<evidence type="ECO:0000313" key="3">
    <source>
        <dbReference type="Proteomes" id="UP000319576"/>
    </source>
</evidence>
<dbReference type="SUPFAM" id="SSF51735">
    <property type="entry name" value="NAD(P)-binding Rossmann-fold domains"/>
    <property type="match status" value="1"/>
</dbReference>
<keyword evidence="2" id="KW-0456">Lyase</keyword>
<keyword evidence="3" id="KW-1185">Reference proteome</keyword>
<feature type="domain" description="NAD-dependent epimerase/dehydratase" evidence="1">
    <location>
        <begin position="14"/>
        <end position="217"/>
    </location>
</feature>
<dbReference type="AlphaFoldDB" id="A0A517XVX5"/>
<dbReference type="InterPro" id="IPR051783">
    <property type="entry name" value="NAD(P)-dependent_oxidoreduct"/>
</dbReference>
<dbReference type="PANTHER" id="PTHR48079">
    <property type="entry name" value="PROTEIN YEEZ"/>
    <property type="match status" value="1"/>
</dbReference>
<accession>A0A517XVX5</accession>
<name>A0A517XVX5_9BACT</name>
<protein>
    <submittedName>
        <fullName evidence="2">dTDP-glucose 4,6-dehydratase</fullName>
        <ecNumber evidence="2">4.2.1.46</ecNumber>
    </submittedName>
</protein>